<dbReference type="Proteomes" id="UP000198263">
    <property type="component" value="Unassembled WGS sequence"/>
</dbReference>
<feature type="transmembrane region" description="Helical" evidence="1">
    <location>
        <begin position="69"/>
        <end position="92"/>
    </location>
</feature>
<keyword evidence="3" id="KW-1185">Reference proteome</keyword>
<sequence>MRQIVLWRSSISSGQRRATSPYKRMITDPTPATYHLHINTADGISALHFWWWVSYITLCLAIWEVDKALFVILLVSVFTFPPLVVAWLVGTIKNVVHGRWRRAVSAFLGPPLAGVLFVVLSALGLDPDRIHFLLVKYPHQIEVSSTAGEGVRRNWSWGLDAAPLSPGVAYTLTYDPTDAESHLEKRPDKSVRPMGDHFYVVKESEDGSPL</sequence>
<organism evidence="2 3">
    <name type="scientific">Caballeronia concitans</name>
    <dbReference type="NCBI Taxonomy" id="1777133"/>
    <lineage>
        <taxon>Bacteria</taxon>
        <taxon>Pseudomonadati</taxon>
        <taxon>Pseudomonadota</taxon>
        <taxon>Betaproteobacteria</taxon>
        <taxon>Burkholderiales</taxon>
        <taxon>Burkholderiaceae</taxon>
        <taxon>Caballeronia</taxon>
    </lineage>
</organism>
<evidence type="ECO:0000256" key="1">
    <source>
        <dbReference type="SAM" id="Phobius"/>
    </source>
</evidence>
<proteinExistence type="predicted"/>
<accession>A0A658R287</accession>
<name>A0A658R287_9BURK</name>
<reference evidence="2 3" key="1">
    <citation type="submission" date="2016-01" db="EMBL/GenBank/DDBJ databases">
        <authorList>
            <person name="Peeters C."/>
        </authorList>
    </citation>
    <scope>NUCLEOTIDE SEQUENCE [LARGE SCALE GENOMIC DNA]</scope>
    <source>
        <strain evidence="2">LMG 29315</strain>
    </source>
</reference>
<feature type="transmembrane region" description="Helical" evidence="1">
    <location>
        <begin position="104"/>
        <end position="125"/>
    </location>
</feature>
<comment type="caution">
    <text evidence="2">The sequence shown here is derived from an EMBL/GenBank/DDBJ whole genome shotgun (WGS) entry which is preliminary data.</text>
</comment>
<dbReference type="AlphaFoldDB" id="A0A658R287"/>
<keyword evidence="1" id="KW-0812">Transmembrane</keyword>
<dbReference type="EMBL" id="FCNV02000010">
    <property type="protein sequence ID" value="SAL40251.1"/>
    <property type="molecule type" value="Genomic_DNA"/>
</dbReference>
<keyword evidence="1" id="KW-0472">Membrane</keyword>
<feature type="transmembrane region" description="Helical" evidence="1">
    <location>
        <begin position="44"/>
        <end position="63"/>
    </location>
</feature>
<evidence type="ECO:0000313" key="2">
    <source>
        <dbReference type="EMBL" id="SAL40251.1"/>
    </source>
</evidence>
<gene>
    <name evidence="2" type="ORF">AWB72_04210</name>
</gene>
<evidence type="ECO:0000313" key="3">
    <source>
        <dbReference type="Proteomes" id="UP000198263"/>
    </source>
</evidence>
<protein>
    <submittedName>
        <fullName evidence="2">Uncharacterized protein</fullName>
    </submittedName>
</protein>
<keyword evidence="1" id="KW-1133">Transmembrane helix</keyword>